<evidence type="ECO:0000313" key="3">
    <source>
        <dbReference type="WBParaSite" id="PSU_v2.g14510.t1"/>
    </source>
</evidence>
<accession>A0A914Y5J1</accession>
<feature type="compositionally biased region" description="Low complexity" evidence="1">
    <location>
        <begin position="24"/>
        <end position="36"/>
    </location>
</feature>
<dbReference type="WBParaSite" id="PSU_v2.g14510.t1">
    <property type="protein sequence ID" value="PSU_v2.g14510.t1"/>
    <property type="gene ID" value="PSU_v2.g14510"/>
</dbReference>
<feature type="region of interest" description="Disordered" evidence="1">
    <location>
        <begin position="87"/>
        <end position="108"/>
    </location>
</feature>
<feature type="compositionally biased region" description="Polar residues" evidence="1">
    <location>
        <begin position="222"/>
        <end position="232"/>
    </location>
</feature>
<evidence type="ECO:0000256" key="1">
    <source>
        <dbReference type="SAM" id="MobiDB-lite"/>
    </source>
</evidence>
<feature type="region of interest" description="Disordered" evidence="1">
    <location>
        <begin position="1"/>
        <end position="36"/>
    </location>
</feature>
<feature type="region of interest" description="Disordered" evidence="1">
    <location>
        <begin position="221"/>
        <end position="250"/>
    </location>
</feature>
<dbReference type="AlphaFoldDB" id="A0A914Y5J1"/>
<sequence length="250" mass="26775">MKEGLAGISSITPEKNGRSRRNSEASSIAGSSFSEASRIRRGERIPRLIANIDGDYDYDIDDSASLAPSEASEIRLLWDGDASWDDEFAAGPSTAEDDRGIHSPTPSDISELSAFKTLKNMFESAEAGPSNIPDEDALGDATDLAQLIHAKCMRSTNYMYHSVIVAGSDTGGSDIVSICSGRSTRSNLSALREKYAKRSHGLWELANNSRTKHGEKILLLEPSTSKSPNPMTDSGISKMSGSSSILQLSA</sequence>
<evidence type="ECO:0000313" key="2">
    <source>
        <dbReference type="Proteomes" id="UP000887577"/>
    </source>
</evidence>
<feature type="compositionally biased region" description="Low complexity" evidence="1">
    <location>
        <begin position="234"/>
        <end position="250"/>
    </location>
</feature>
<dbReference type="Proteomes" id="UP000887577">
    <property type="component" value="Unplaced"/>
</dbReference>
<reference evidence="3" key="1">
    <citation type="submission" date="2022-11" db="UniProtKB">
        <authorList>
            <consortium name="WormBaseParasite"/>
        </authorList>
    </citation>
    <scope>IDENTIFICATION</scope>
</reference>
<keyword evidence="2" id="KW-1185">Reference proteome</keyword>
<proteinExistence type="predicted"/>
<name>A0A914Y5J1_9BILA</name>
<protein>
    <submittedName>
        <fullName evidence="3">Uncharacterized protein</fullName>
    </submittedName>
</protein>
<organism evidence="2 3">
    <name type="scientific">Panagrolaimus superbus</name>
    <dbReference type="NCBI Taxonomy" id="310955"/>
    <lineage>
        <taxon>Eukaryota</taxon>
        <taxon>Metazoa</taxon>
        <taxon>Ecdysozoa</taxon>
        <taxon>Nematoda</taxon>
        <taxon>Chromadorea</taxon>
        <taxon>Rhabditida</taxon>
        <taxon>Tylenchina</taxon>
        <taxon>Panagrolaimomorpha</taxon>
        <taxon>Panagrolaimoidea</taxon>
        <taxon>Panagrolaimidae</taxon>
        <taxon>Panagrolaimus</taxon>
    </lineage>
</organism>